<dbReference type="PANTHER" id="PTHR33221">
    <property type="entry name" value="WINGED HELIX-TURN-HELIX TRANSCRIPTIONAL REGULATOR, RRF2 FAMILY"/>
    <property type="match status" value="1"/>
</dbReference>
<evidence type="ECO:0000256" key="2">
    <source>
        <dbReference type="SAM" id="MobiDB-lite"/>
    </source>
</evidence>
<dbReference type="PROSITE" id="PS51197">
    <property type="entry name" value="HTH_RRF2_2"/>
    <property type="match status" value="1"/>
</dbReference>
<dbReference type="KEGG" id="anr:Ana3638_15550"/>
<organism evidence="3 4">
    <name type="scientific">Anaerocolumna sedimenticola</name>
    <dbReference type="NCBI Taxonomy" id="2696063"/>
    <lineage>
        <taxon>Bacteria</taxon>
        <taxon>Bacillati</taxon>
        <taxon>Bacillota</taxon>
        <taxon>Clostridia</taxon>
        <taxon>Lachnospirales</taxon>
        <taxon>Lachnospiraceae</taxon>
        <taxon>Anaerocolumna</taxon>
    </lineage>
</organism>
<keyword evidence="4" id="KW-1185">Reference proteome</keyword>
<evidence type="ECO:0000256" key="1">
    <source>
        <dbReference type="ARBA" id="ARBA00023125"/>
    </source>
</evidence>
<dbReference type="NCBIfam" id="TIGR00738">
    <property type="entry name" value="rrf2_super"/>
    <property type="match status" value="1"/>
</dbReference>
<accession>A0A6P1TS60</accession>
<dbReference type="PANTHER" id="PTHR33221:SF5">
    <property type="entry name" value="HTH-TYPE TRANSCRIPTIONAL REGULATOR ISCR"/>
    <property type="match status" value="1"/>
</dbReference>
<dbReference type="GO" id="GO:0005829">
    <property type="term" value="C:cytosol"/>
    <property type="evidence" value="ECO:0007669"/>
    <property type="project" value="TreeGrafter"/>
</dbReference>
<proteinExistence type="predicted"/>
<dbReference type="EMBL" id="CP048000">
    <property type="protein sequence ID" value="QHQ63774.1"/>
    <property type="molecule type" value="Genomic_DNA"/>
</dbReference>
<sequence>MKLSTKGRYGLRAVLDLAINGKNEAVALSGIAERQDISISYLEQLIAKLKKAGIVNSIRGAQGGYILAKKPEEISVGDILRALEGDLNPVDCAEIIGSGSSCTGADLCVTKYVWMRISDSINNTVDTMMLSELMEESEKIRSEHGISESDNRKRPTCGQ</sequence>
<keyword evidence="1" id="KW-0238">DNA-binding</keyword>
<dbReference type="Gene3D" id="1.10.10.10">
    <property type="entry name" value="Winged helix-like DNA-binding domain superfamily/Winged helix DNA-binding domain"/>
    <property type="match status" value="1"/>
</dbReference>
<dbReference type="AlphaFoldDB" id="A0A6P1TS60"/>
<protein>
    <submittedName>
        <fullName evidence="3">Rrf2 family transcriptional regulator</fullName>
    </submittedName>
</protein>
<evidence type="ECO:0000313" key="3">
    <source>
        <dbReference type="EMBL" id="QHQ63774.1"/>
    </source>
</evidence>
<feature type="region of interest" description="Disordered" evidence="2">
    <location>
        <begin position="139"/>
        <end position="159"/>
    </location>
</feature>
<dbReference type="InterPro" id="IPR000944">
    <property type="entry name" value="Tscrpt_reg_Rrf2"/>
</dbReference>
<dbReference type="InterPro" id="IPR030489">
    <property type="entry name" value="TR_Rrf2-type_CS"/>
</dbReference>
<dbReference type="GO" id="GO:0003700">
    <property type="term" value="F:DNA-binding transcription factor activity"/>
    <property type="evidence" value="ECO:0007669"/>
    <property type="project" value="TreeGrafter"/>
</dbReference>
<name>A0A6P1TS60_9FIRM</name>
<dbReference type="RefSeq" id="WP_161840581.1">
    <property type="nucleotide sequence ID" value="NZ_CP048000.1"/>
</dbReference>
<dbReference type="InterPro" id="IPR036388">
    <property type="entry name" value="WH-like_DNA-bd_sf"/>
</dbReference>
<reference evidence="3 4" key="1">
    <citation type="submission" date="2020-01" db="EMBL/GenBank/DDBJ databases">
        <title>Genome analysis of Anaerocolumna sp. CBA3638.</title>
        <authorList>
            <person name="Kim J."/>
            <person name="Roh S.W."/>
        </authorList>
    </citation>
    <scope>NUCLEOTIDE SEQUENCE [LARGE SCALE GENOMIC DNA]</scope>
    <source>
        <strain evidence="3 4">CBA3638</strain>
    </source>
</reference>
<dbReference type="GO" id="GO:0003677">
    <property type="term" value="F:DNA binding"/>
    <property type="evidence" value="ECO:0007669"/>
    <property type="project" value="UniProtKB-KW"/>
</dbReference>
<evidence type="ECO:0000313" key="4">
    <source>
        <dbReference type="Proteomes" id="UP000464314"/>
    </source>
</evidence>
<dbReference type="PROSITE" id="PS01332">
    <property type="entry name" value="HTH_RRF2_1"/>
    <property type="match status" value="1"/>
</dbReference>
<feature type="compositionally biased region" description="Basic and acidic residues" evidence="2">
    <location>
        <begin position="139"/>
        <end position="153"/>
    </location>
</feature>
<dbReference type="Proteomes" id="UP000464314">
    <property type="component" value="Chromosome"/>
</dbReference>
<gene>
    <name evidence="3" type="ORF">Ana3638_15550</name>
</gene>
<dbReference type="SUPFAM" id="SSF46785">
    <property type="entry name" value="Winged helix' DNA-binding domain"/>
    <property type="match status" value="1"/>
</dbReference>
<dbReference type="Pfam" id="PF02082">
    <property type="entry name" value="Rrf2"/>
    <property type="match status" value="1"/>
</dbReference>
<dbReference type="InterPro" id="IPR036390">
    <property type="entry name" value="WH_DNA-bd_sf"/>
</dbReference>